<dbReference type="GeneID" id="107889910"/>
<sequence>MEGVERVHLEIQLGDLRVEHLQGLTLFAFAKRLHPLMFANGFSKITLLITKLLQKNVPSVWDDQCQESFENLKQMFTEASVLTLPETNKDFVVYNDASLNGLVCVLMQNGKVIPYASWQWKPHESNYPTHDLELAAVIFALKIWRHYLYGKANVVIDALSKKTVIELRAIFAQLSISGYGSLVAELRVKPTMFDQIKSICVLAVSEVKELILREIHDSPFAMHLGGKKMYRNLRESYWWPGLPLPASTKNAIWVIVDRLTKSAHFITVRTNWSLRTLAETYIREIVRLRGISVSIISDRDPRFTSRLKACLASPSLLLVAGQESACTVPFAGAGTLLSVSSATTISGSIAIEKHISMLGFLTLS</sequence>
<dbReference type="InterPro" id="IPR012337">
    <property type="entry name" value="RNaseH-like_sf"/>
</dbReference>
<name>A0ABM2Z5N8_GOSHI</name>
<dbReference type="InterPro" id="IPR043502">
    <property type="entry name" value="DNA/RNA_pol_sf"/>
</dbReference>
<organism evidence="3 4">
    <name type="scientific">Gossypium hirsutum</name>
    <name type="common">Upland cotton</name>
    <name type="synonym">Gossypium mexicanum</name>
    <dbReference type="NCBI Taxonomy" id="3635"/>
    <lineage>
        <taxon>Eukaryota</taxon>
        <taxon>Viridiplantae</taxon>
        <taxon>Streptophyta</taxon>
        <taxon>Embryophyta</taxon>
        <taxon>Tracheophyta</taxon>
        <taxon>Spermatophyta</taxon>
        <taxon>Magnoliopsida</taxon>
        <taxon>eudicotyledons</taxon>
        <taxon>Gunneridae</taxon>
        <taxon>Pentapetalae</taxon>
        <taxon>rosids</taxon>
        <taxon>malvids</taxon>
        <taxon>Malvales</taxon>
        <taxon>Malvaceae</taxon>
        <taxon>Malvoideae</taxon>
        <taxon>Gossypium</taxon>
    </lineage>
</organism>
<dbReference type="Gene3D" id="1.10.340.70">
    <property type="match status" value="1"/>
</dbReference>
<feature type="domain" description="Reverse transcriptase/retrotransposon-derived protein RNase H-like" evidence="1">
    <location>
        <begin position="61"/>
        <end position="152"/>
    </location>
</feature>
<protein>
    <recommendedName>
        <fullName evidence="5">Integrase</fullName>
    </recommendedName>
</protein>
<proteinExistence type="predicted"/>
<dbReference type="Proteomes" id="UP000818029">
    <property type="component" value="Chromosome A11"/>
</dbReference>
<evidence type="ECO:0000259" key="1">
    <source>
        <dbReference type="Pfam" id="PF17919"/>
    </source>
</evidence>
<reference evidence="3" key="1">
    <citation type="journal article" date="2020" name="Nat. Genet.">
        <title>Genomic diversifications of five Gossypium allopolyploid species and their impact on cotton improvement.</title>
        <authorList>
            <person name="Chen Z.J."/>
            <person name="Sreedasyam A."/>
            <person name="Ando A."/>
            <person name="Song Q."/>
            <person name="De Santiago L.M."/>
            <person name="Hulse-Kemp A.M."/>
            <person name="Ding M."/>
            <person name="Ye W."/>
            <person name="Kirkbride R.C."/>
            <person name="Jenkins J."/>
            <person name="Plott C."/>
            <person name="Lovell J."/>
            <person name="Lin Y.M."/>
            <person name="Vaughn R."/>
            <person name="Liu B."/>
            <person name="Simpson S."/>
            <person name="Scheffler B.E."/>
            <person name="Wen L."/>
            <person name="Saski C.A."/>
            <person name="Grover C.E."/>
            <person name="Hu G."/>
            <person name="Conover J.L."/>
            <person name="Carlson J.W."/>
            <person name="Shu S."/>
            <person name="Boston L.B."/>
            <person name="Williams M."/>
            <person name="Peterson D.G."/>
            <person name="McGee K."/>
            <person name="Jones D.C."/>
            <person name="Wendel J.F."/>
            <person name="Stelly D.M."/>
            <person name="Grimwood J."/>
            <person name="Schmutz J."/>
        </authorList>
    </citation>
    <scope>NUCLEOTIDE SEQUENCE [LARGE SCALE GENOMIC DNA]</scope>
    <source>
        <strain evidence="3">cv. TM-1</strain>
    </source>
</reference>
<accession>A0ABM2Z5N8</accession>
<dbReference type="InterPro" id="IPR041577">
    <property type="entry name" value="RT_RNaseH_2"/>
</dbReference>
<gene>
    <name evidence="4" type="primary">LOC107889910</name>
</gene>
<dbReference type="RefSeq" id="XP_040938019.1">
    <property type="nucleotide sequence ID" value="XM_041082085.1"/>
</dbReference>
<evidence type="ECO:0008006" key="5">
    <source>
        <dbReference type="Google" id="ProtNLM"/>
    </source>
</evidence>
<dbReference type="Gene3D" id="3.30.70.270">
    <property type="match status" value="1"/>
</dbReference>
<reference evidence="4" key="2">
    <citation type="submission" date="2025-08" db="UniProtKB">
        <authorList>
            <consortium name="RefSeq"/>
        </authorList>
    </citation>
    <scope>IDENTIFICATION</scope>
</reference>
<dbReference type="PANTHER" id="PTHR34072:SF52">
    <property type="entry name" value="RIBONUCLEASE H"/>
    <property type="match status" value="1"/>
</dbReference>
<dbReference type="InterPro" id="IPR043128">
    <property type="entry name" value="Rev_trsase/Diguanyl_cyclase"/>
</dbReference>
<dbReference type="SUPFAM" id="SSF56672">
    <property type="entry name" value="DNA/RNA polymerases"/>
    <property type="match status" value="1"/>
</dbReference>
<dbReference type="PANTHER" id="PTHR34072">
    <property type="entry name" value="ENZYMATIC POLYPROTEIN-RELATED"/>
    <property type="match status" value="1"/>
</dbReference>
<dbReference type="InterPro" id="IPR041588">
    <property type="entry name" value="Integrase_H2C2"/>
</dbReference>
<dbReference type="Pfam" id="PF17921">
    <property type="entry name" value="Integrase_H2C2"/>
    <property type="match status" value="1"/>
</dbReference>
<feature type="domain" description="Integrase zinc-binding" evidence="2">
    <location>
        <begin position="206"/>
        <end position="242"/>
    </location>
</feature>
<keyword evidence="3" id="KW-1185">Reference proteome</keyword>
<evidence type="ECO:0000313" key="3">
    <source>
        <dbReference type="Proteomes" id="UP000818029"/>
    </source>
</evidence>
<evidence type="ECO:0000313" key="4">
    <source>
        <dbReference type="RefSeq" id="XP_040938019.1"/>
    </source>
</evidence>
<evidence type="ECO:0000259" key="2">
    <source>
        <dbReference type="Pfam" id="PF17921"/>
    </source>
</evidence>
<dbReference type="SUPFAM" id="SSF53098">
    <property type="entry name" value="Ribonuclease H-like"/>
    <property type="match status" value="1"/>
</dbReference>
<dbReference type="Pfam" id="PF17919">
    <property type="entry name" value="RT_RNaseH_2"/>
    <property type="match status" value="1"/>
</dbReference>